<dbReference type="EMBL" id="JANJYJ010000005">
    <property type="protein sequence ID" value="KAK3213241.1"/>
    <property type="molecule type" value="Genomic_DNA"/>
</dbReference>
<evidence type="ECO:0000313" key="6">
    <source>
        <dbReference type="EMBL" id="KAK3213241.1"/>
    </source>
</evidence>
<evidence type="ECO:0000259" key="4">
    <source>
        <dbReference type="PROSITE" id="PS50090"/>
    </source>
</evidence>
<keyword evidence="2" id="KW-0238">DNA-binding</keyword>
<dbReference type="PROSITE" id="PS51294">
    <property type="entry name" value="HTH_MYB"/>
    <property type="match status" value="1"/>
</dbReference>
<dbReference type="PROSITE" id="PS50090">
    <property type="entry name" value="MYB_LIKE"/>
    <property type="match status" value="1"/>
</dbReference>
<dbReference type="PANTHER" id="PTHR47999:SF86">
    <property type="entry name" value="MYB-RELATED PROTEIN MYB4-LIKE"/>
    <property type="match status" value="1"/>
</dbReference>
<comment type="subcellular location">
    <subcellularLocation>
        <location evidence="1">Nucleus</location>
    </subcellularLocation>
</comment>
<gene>
    <name evidence="6" type="ORF">Dsin_017947</name>
</gene>
<dbReference type="Proteomes" id="UP001281410">
    <property type="component" value="Unassembled WGS sequence"/>
</dbReference>
<feature type="domain" description="HTH myb-type" evidence="5">
    <location>
        <begin position="12"/>
        <end position="68"/>
    </location>
</feature>
<name>A0AAE0AGH7_9ROSI</name>
<proteinExistence type="predicted"/>
<dbReference type="InterPro" id="IPR001005">
    <property type="entry name" value="SANT/Myb"/>
</dbReference>
<dbReference type="Gene3D" id="1.10.10.60">
    <property type="entry name" value="Homeodomain-like"/>
    <property type="match status" value="1"/>
</dbReference>
<dbReference type="AlphaFoldDB" id="A0AAE0AGH7"/>
<protein>
    <submittedName>
        <fullName evidence="6">Uncharacterized protein</fullName>
    </submittedName>
</protein>
<comment type="caution">
    <text evidence="6">The sequence shown here is derived from an EMBL/GenBank/DDBJ whole genome shotgun (WGS) entry which is preliminary data.</text>
</comment>
<keyword evidence="7" id="KW-1185">Reference proteome</keyword>
<evidence type="ECO:0000256" key="2">
    <source>
        <dbReference type="ARBA" id="ARBA00023125"/>
    </source>
</evidence>
<dbReference type="CDD" id="cd00167">
    <property type="entry name" value="SANT"/>
    <property type="match status" value="1"/>
</dbReference>
<dbReference type="InterPro" id="IPR017930">
    <property type="entry name" value="Myb_dom"/>
</dbReference>
<dbReference type="GO" id="GO:0003677">
    <property type="term" value="F:DNA binding"/>
    <property type="evidence" value="ECO:0007669"/>
    <property type="project" value="UniProtKB-KW"/>
</dbReference>
<evidence type="ECO:0000256" key="3">
    <source>
        <dbReference type="ARBA" id="ARBA00023242"/>
    </source>
</evidence>
<reference evidence="6" key="1">
    <citation type="journal article" date="2023" name="Plant J.">
        <title>Genome sequences and population genomics provide insights into the demographic history, inbreeding, and mutation load of two 'living fossil' tree species of Dipteronia.</title>
        <authorList>
            <person name="Feng Y."/>
            <person name="Comes H.P."/>
            <person name="Chen J."/>
            <person name="Zhu S."/>
            <person name="Lu R."/>
            <person name="Zhang X."/>
            <person name="Li P."/>
            <person name="Qiu J."/>
            <person name="Olsen K.M."/>
            <person name="Qiu Y."/>
        </authorList>
    </citation>
    <scope>NUCLEOTIDE SEQUENCE</scope>
    <source>
        <strain evidence="6">NBL</strain>
    </source>
</reference>
<keyword evidence="3" id="KW-0539">Nucleus</keyword>
<dbReference type="GO" id="GO:0005634">
    <property type="term" value="C:nucleus"/>
    <property type="evidence" value="ECO:0007669"/>
    <property type="project" value="UniProtKB-SubCell"/>
</dbReference>
<dbReference type="InterPro" id="IPR009057">
    <property type="entry name" value="Homeodomain-like_sf"/>
</dbReference>
<feature type="domain" description="Myb-like" evidence="4">
    <location>
        <begin position="21"/>
        <end position="64"/>
    </location>
</feature>
<sequence length="209" mass="23981">MGRTKSCCSKSNHGVNRGAYWTALEDKILKDYIINNGAGRWSLIAGRLPGRTDNEIKNYWNTILSKKVEANDCDNSKRYSRRDLEDPIIKEPFNDDDYSVNYNPPPPSLLDENVGLSKNLIEPSIINNNGVLEVKYDSISWEDFMIDVNERQIITDDSLDKLCCDRNNIATMTENEECYVGYRNWSTSSTSSFLEESFDVRNWTGDDHI</sequence>
<dbReference type="Pfam" id="PF00249">
    <property type="entry name" value="Myb_DNA-binding"/>
    <property type="match status" value="1"/>
</dbReference>
<dbReference type="InterPro" id="IPR015495">
    <property type="entry name" value="Myb_TF_plants"/>
</dbReference>
<accession>A0AAE0AGH7</accession>
<evidence type="ECO:0000313" key="7">
    <source>
        <dbReference type="Proteomes" id="UP001281410"/>
    </source>
</evidence>
<dbReference type="SMART" id="SM00717">
    <property type="entry name" value="SANT"/>
    <property type="match status" value="1"/>
</dbReference>
<organism evidence="6 7">
    <name type="scientific">Dipteronia sinensis</name>
    <dbReference type="NCBI Taxonomy" id="43782"/>
    <lineage>
        <taxon>Eukaryota</taxon>
        <taxon>Viridiplantae</taxon>
        <taxon>Streptophyta</taxon>
        <taxon>Embryophyta</taxon>
        <taxon>Tracheophyta</taxon>
        <taxon>Spermatophyta</taxon>
        <taxon>Magnoliopsida</taxon>
        <taxon>eudicotyledons</taxon>
        <taxon>Gunneridae</taxon>
        <taxon>Pentapetalae</taxon>
        <taxon>rosids</taxon>
        <taxon>malvids</taxon>
        <taxon>Sapindales</taxon>
        <taxon>Sapindaceae</taxon>
        <taxon>Hippocastanoideae</taxon>
        <taxon>Acereae</taxon>
        <taxon>Dipteronia</taxon>
    </lineage>
</organism>
<evidence type="ECO:0000259" key="5">
    <source>
        <dbReference type="PROSITE" id="PS51294"/>
    </source>
</evidence>
<evidence type="ECO:0000256" key="1">
    <source>
        <dbReference type="ARBA" id="ARBA00004123"/>
    </source>
</evidence>
<dbReference type="SUPFAM" id="SSF46689">
    <property type="entry name" value="Homeodomain-like"/>
    <property type="match status" value="1"/>
</dbReference>
<dbReference type="PANTHER" id="PTHR47999">
    <property type="entry name" value="TRANSCRIPTION FACTOR MYB8-RELATED-RELATED"/>
    <property type="match status" value="1"/>
</dbReference>